<organism evidence="3 5">
    <name type="scientific">Flavobacterium gawalongense</name>
    <dbReference type="NCBI Taxonomy" id="2594432"/>
    <lineage>
        <taxon>Bacteria</taxon>
        <taxon>Pseudomonadati</taxon>
        <taxon>Bacteroidota</taxon>
        <taxon>Flavobacteriia</taxon>
        <taxon>Flavobacteriales</taxon>
        <taxon>Flavobacteriaceae</taxon>
        <taxon>Flavobacterium</taxon>
    </lineage>
</organism>
<evidence type="ECO:0000256" key="1">
    <source>
        <dbReference type="SAM" id="MobiDB-lite"/>
    </source>
</evidence>
<gene>
    <name evidence="3" type="ORF">FNW11_09110</name>
    <name evidence="2" type="ORF">FNW12_12515</name>
</gene>
<feature type="compositionally biased region" description="Basic and acidic residues" evidence="1">
    <location>
        <begin position="311"/>
        <end position="321"/>
    </location>
</feature>
<evidence type="ECO:0000313" key="5">
    <source>
        <dbReference type="Proteomes" id="UP000318669"/>
    </source>
</evidence>
<keyword evidence="4" id="KW-1185">Reference proteome</keyword>
<dbReference type="Gene3D" id="2.180.10.10">
    <property type="entry name" value="RHS repeat-associated core"/>
    <property type="match status" value="1"/>
</dbReference>
<comment type="caution">
    <text evidence="3">The sequence shown here is derived from an EMBL/GenBank/DDBJ whole genome shotgun (WGS) entry which is preliminary data.</text>
</comment>
<evidence type="ECO:0000313" key="2">
    <source>
        <dbReference type="EMBL" id="TRX04876.1"/>
    </source>
</evidence>
<dbReference type="AlphaFoldDB" id="A0A553BN37"/>
<dbReference type="Proteomes" id="UP000318528">
    <property type="component" value="Unassembled WGS sequence"/>
</dbReference>
<feature type="region of interest" description="Disordered" evidence="1">
    <location>
        <begin position="294"/>
        <end position="321"/>
    </location>
</feature>
<dbReference type="OrthoDB" id="2972467at2"/>
<protein>
    <recommendedName>
        <fullName evidence="6">RHS repeat-associated core domain-containing protein</fullName>
    </recommendedName>
</protein>
<dbReference type="Proteomes" id="UP000318669">
    <property type="component" value="Unassembled WGS sequence"/>
</dbReference>
<reference evidence="4 5" key="1">
    <citation type="submission" date="2019-07" db="EMBL/GenBank/DDBJ databases">
        <title>Novel species of Flavobacterium.</title>
        <authorList>
            <person name="Liu Q."/>
            <person name="Xin Y.-H."/>
        </authorList>
    </citation>
    <scope>NUCLEOTIDE SEQUENCE [LARGE SCALE GENOMIC DNA]</scope>
    <source>
        <strain evidence="2 4">GSP39</strain>
        <strain evidence="3 5">GSR22</strain>
    </source>
</reference>
<dbReference type="EMBL" id="VJZL01000013">
    <property type="protein sequence ID" value="TRX09652.1"/>
    <property type="molecule type" value="Genomic_DNA"/>
</dbReference>
<accession>A0A553BN37</accession>
<evidence type="ECO:0000313" key="4">
    <source>
        <dbReference type="Proteomes" id="UP000318528"/>
    </source>
</evidence>
<evidence type="ECO:0008006" key="6">
    <source>
        <dbReference type="Google" id="ProtNLM"/>
    </source>
</evidence>
<name>A0A553BN37_9FLAO</name>
<dbReference type="RefSeq" id="WP_143388161.1">
    <property type="nucleotide sequence ID" value="NZ_VJZL01000013.1"/>
</dbReference>
<evidence type="ECO:0000313" key="3">
    <source>
        <dbReference type="EMBL" id="TRX09652.1"/>
    </source>
</evidence>
<dbReference type="EMBL" id="VJZN01000022">
    <property type="protein sequence ID" value="TRX04876.1"/>
    <property type="molecule type" value="Genomic_DNA"/>
</dbReference>
<proteinExistence type="predicted"/>
<sequence length="321" mass="34977">MLIPNRHGNSGAYRYGFQGQEKDDELKGDGNSLNYTFRMHDPRVGRFFARDPLEKSYPWNSPYAFSENRVIDGKELEGLEYYQAIDSPHDADILDSFSPGFAFSSGMAAISNTVRKATAKLYGDTSYTRVTVKVQNYVDIFSGAESSGTIIENEQVNMNKASAKDGVLDIVETLGNAVGLGTQARGLAKGAGVLLSKGASKGTIIKQTAIKSFEELAKVNKNSNVAEGHFILYQIDDADEILKIGKADAGRTTALGDPVRMRASERAAQKTNPNAKARIIEDLGKTTTGKAKDVEATTVKAKRASGHKLPLNKERDIKYRN</sequence>